<organism evidence="1 2">
    <name type="scientific">Pseudomonas savastanoi</name>
    <name type="common">Pseudomonas syringae pv. savastanoi</name>
    <dbReference type="NCBI Taxonomy" id="29438"/>
    <lineage>
        <taxon>Bacteria</taxon>
        <taxon>Pseudomonadati</taxon>
        <taxon>Pseudomonadota</taxon>
        <taxon>Gammaproteobacteria</taxon>
        <taxon>Pseudomonadales</taxon>
        <taxon>Pseudomonadaceae</taxon>
        <taxon>Pseudomonas</taxon>
    </lineage>
</organism>
<comment type="caution">
    <text evidence="1">The sequence shown here is derived from an EMBL/GenBank/DDBJ whole genome shotgun (WGS) entry which is preliminary data.</text>
</comment>
<name>A0A3M5GAG0_PSESS</name>
<gene>
    <name evidence="1" type="ORF">ALP60_05283</name>
</gene>
<reference evidence="1 2" key="1">
    <citation type="submission" date="2018-08" db="EMBL/GenBank/DDBJ databases">
        <title>Recombination of ecologically and evolutionarily significant loci maintains genetic cohesion in the Pseudomonas syringae species complex.</title>
        <authorList>
            <person name="Dillon M."/>
            <person name="Thakur S."/>
            <person name="Almeida R.N.D."/>
            <person name="Weir B.S."/>
            <person name="Guttman D.S."/>
        </authorList>
    </citation>
    <scope>NUCLEOTIDE SEQUENCE [LARGE SCALE GENOMIC DNA]</scope>
    <source>
        <strain evidence="1 2">ICMP 13927</strain>
    </source>
</reference>
<sequence>MGQLIGGLIQLQCRQATIQTPSGQRIRLRPHLLVPELQHLRRCLAHFAWWLDCQCTEAEQRRLRRIEQGFEQRKHFGNEPFDGSASIQVAGVGHVAMNQRAIVGDVQRQIEMRALLVEGVFADFQPGQLERGFLFEDYVLVELGLKQRVVAQAALGCQLIDQLLKGYVLMRLRAERGVTDLRQQVKVAEALVHLAAQNLSIDEEADQPFGFSTTAVGVWHADADIALPGLARQKQRKTGQHQHEQGHALRARKGVELARQISTEIKAQVLALIALCHRAREILRGVQQRLFVTQLAAPVIQLPRALARLQPAALPDSVVGVLQRQLWQRWFATFAIRLIAVHELLNHDVHRPAVGDDVVHAHHQHMLVTGKTEQVRT</sequence>
<dbReference type="AlphaFoldDB" id="A0A3M5GAG0"/>
<proteinExistence type="predicted"/>
<evidence type="ECO:0000313" key="2">
    <source>
        <dbReference type="Proteomes" id="UP000268887"/>
    </source>
</evidence>
<dbReference type="AntiFam" id="ANF00178">
    <property type="entry name" value="Shadow ORF (opposite dhbF)"/>
</dbReference>
<dbReference type="EMBL" id="RBSV01000169">
    <property type="protein sequence ID" value="RMS83100.1"/>
    <property type="molecule type" value="Genomic_DNA"/>
</dbReference>
<protein>
    <submittedName>
        <fullName evidence="1">Uncharacterized protein</fullName>
    </submittedName>
</protein>
<evidence type="ECO:0000313" key="1">
    <source>
        <dbReference type="EMBL" id="RMS83100.1"/>
    </source>
</evidence>
<accession>A0A3M5GAG0</accession>
<dbReference type="Proteomes" id="UP000268887">
    <property type="component" value="Unassembled WGS sequence"/>
</dbReference>